<dbReference type="EMBL" id="SMSE01000005">
    <property type="protein sequence ID" value="TDG11650.1"/>
    <property type="molecule type" value="Genomic_DNA"/>
</dbReference>
<evidence type="ECO:0000313" key="2">
    <source>
        <dbReference type="Proteomes" id="UP000295554"/>
    </source>
</evidence>
<comment type="caution">
    <text evidence="1">The sequence shown here is derived from an EMBL/GenBank/DDBJ whole genome shotgun (WGS) entry which is preliminary data.</text>
</comment>
<dbReference type="RefSeq" id="WP_133215419.1">
    <property type="nucleotide sequence ID" value="NZ_SMSE01000005.1"/>
</dbReference>
<accession>A0A4R5LNA5</accession>
<reference evidence="1 2" key="1">
    <citation type="submission" date="2019-03" db="EMBL/GenBank/DDBJ databases">
        <title>Seongchinamella monodicae gen. nov., sp. nov., a novel member of the Gammaproteobacteria isolated from a tidal mudflat of beach.</title>
        <authorList>
            <person name="Yang H.G."/>
            <person name="Kang J.W."/>
            <person name="Lee S.D."/>
        </authorList>
    </citation>
    <scope>NUCLEOTIDE SEQUENCE [LARGE SCALE GENOMIC DNA]</scope>
    <source>
        <strain evidence="1 2">GH4-78</strain>
    </source>
</reference>
<dbReference type="Proteomes" id="UP000295554">
    <property type="component" value="Unassembled WGS sequence"/>
</dbReference>
<gene>
    <name evidence="1" type="ORF">E2F43_18235</name>
</gene>
<proteinExistence type="predicted"/>
<keyword evidence="2" id="KW-1185">Reference proteome</keyword>
<sequence>MSSLDNFLATRSGWLFALSASAGRGSDWGIVDEFLGDVQLSSKESDDGYLFSSQVWGKVLNRDSVIQKGDGIAFYHSKRAEFPYGDRHKRRQRISLMGIVEECQQAGQDVSFLKVRIPEDVFEVFTGEEAIVWTPEREQAFSDCGLKDGPVRAFYPIPPTSWATFLSDVAKMVEEYTGEPVLGWK</sequence>
<dbReference type="OrthoDB" id="9828506at2"/>
<dbReference type="AlphaFoldDB" id="A0A4R5LNA5"/>
<organism evidence="1 2">
    <name type="scientific">Seongchinamella unica</name>
    <dbReference type="NCBI Taxonomy" id="2547392"/>
    <lineage>
        <taxon>Bacteria</taxon>
        <taxon>Pseudomonadati</taxon>
        <taxon>Pseudomonadota</taxon>
        <taxon>Gammaproteobacteria</taxon>
        <taxon>Cellvibrionales</taxon>
        <taxon>Halieaceae</taxon>
        <taxon>Seongchinamella</taxon>
    </lineage>
</organism>
<name>A0A4R5LNA5_9GAMM</name>
<evidence type="ECO:0008006" key="3">
    <source>
        <dbReference type="Google" id="ProtNLM"/>
    </source>
</evidence>
<evidence type="ECO:0000313" key="1">
    <source>
        <dbReference type="EMBL" id="TDG11650.1"/>
    </source>
</evidence>
<protein>
    <recommendedName>
        <fullName evidence="3">EVE domain-containing protein</fullName>
    </recommendedName>
</protein>